<dbReference type="Proteomes" id="UP000693892">
    <property type="component" value="Unassembled WGS sequence"/>
</dbReference>
<evidence type="ECO:0000313" key="4">
    <source>
        <dbReference type="Proteomes" id="UP000693892"/>
    </source>
</evidence>
<evidence type="ECO:0008006" key="5">
    <source>
        <dbReference type="Google" id="ProtNLM"/>
    </source>
</evidence>
<feature type="region of interest" description="Disordered" evidence="1">
    <location>
        <begin position="44"/>
        <end position="78"/>
    </location>
</feature>
<keyword evidence="2" id="KW-0812">Transmembrane</keyword>
<feature type="compositionally biased region" description="Acidic residues" evidence="1">
    <location>
        <begin position="66"/>
        <end position="78"/>
    </location>
</feature>
<keyword evidence="4" id="KW-1185">Reference proteome</keyword>
<reference evidence="3" key="1">
    <citation type="submission" date="2021-06" db="EMBL/GenBank/DDBJ databases">
        <authorList>
            <person name="Criscuolo A."/>
        </authorList>
    </citation>
    <scope>NUCLEOTIDE SEQUENCE</scope>
    <source>
        <strain evidence="3">CIP111803</strain>
    </source>
</reference>
<evidence type="ECO:0000256" key="1">
    <source>
        <dbReference type="SAM" id="MobiDB-lite"/>
    </source>
</evidence>
<accession>A0A916JW18</accession>
<gene>
    <name evidence="3" type="ORF">LEUCIP111803_00753</name>
</gene>
<feature type="transmembrane region" description="Helical" evidence="2">
    <location>
        <begin position="21"/>
        <end position="39"/>
    </location>
</feature>
<dbReference type="EMBL" id="CAJVAP010000007">
    <property type="protein sequence ID" value="CAG7604688.1"/>
    <property type="molecule type" value="Genomic_DNA"/>
</dbReference>
<name>A0A916JW18_9MICO</name>
<comment type="caution">
    <text evidence="3">The sequence shown here is derived from an EMBL/GenBank/DDBJ whole genome shotgun (WGS) entry which is preliminary data.</text>
</comment>
<evidence type="ECO:0000256" key="2">
    <source>
        <dbReference type="SAM" id="Phobius"/>
    </source>
</evidence>
<dbReference type="RefSeq" id="WP_218114385.1">
    <property type="nucleotide sequence ID" value="NZ_CAJVAP010000007.1"/>
</dbReference>
<evidence type="ECO:0000313" key="3">
    <source>
        <dbReference type="EMBL" id="CAG7604688.1"/>
    </source>
</evidence>
<proteinExistence type="predicted"/>
<sequence length="212" mass="22319">MSGWRDPLGPKPKSVYVRRRILALAVLVAIVVAVALIIWKPGSSGGANAGSKVEIPDGVSETQAPADEDGEDGDASEDVAECKAKRLEVVPVTDRESYAADEEPEFSLTVANTGKKPCTADLGTAGMVFEVTSGSDRVWVSTDCQTQPDHRAVVLEPGQKLSTEAIVWDRTRSSAGTCDIARDPVGADGASYHLRVTAAGVDSTGTAQFLLY</sequence>
<organism evidence="3 4">
    <name type="scientific">Leucobacter soli</name>
    <dbReference type="NCBI Taxonomy" id="2812850"/>
    <lineage>
        <taxon>Bacteria</taxon>
        <taxon>Bacillati</taxon>
        <taxon>Actinomycetota</taxon>
        <taxon>Actinomycetes</taxon>
        <taxon>Micrococcales</taxon>
        <taxon>Microbacteriaceae</taxon>
        <taxon>Leucobacter</taxon>
    </lineage>
</organism>
<dbReference type="AlphaFoldDB" id="A0A916JW18"/>
<keyword evidence="2" id="KW-0472">Membrane</keyword>
<keyword evidence="2" id="KW-1133">Transmembrane helix</keyword>
<protein>
    <recommendedName>
        <fullName evidence="5">DUF4232 domain-containing protein</fullName>
    </recommendedName>
</protein>